<name>A0A0D8XGZ9_DICVI</name>
<dbReference type="SUPFAM" id="SSF49464">
    <property type="entry name" value="Carboxypeptidase regulatory domain-like"/>
    <property type="match status" value="1"/>
</dbReference>
<evidence type="ECO:0000259" key="10">
    <source>
        <dbReference type="PROSITE" id="PS52035"/>
    </source>
</evidence>
<keyword evidence="9" id="KW-0732">Signal</keyword>
<dbReference type="Pfam" id="PF00246">
    <property type="entry name" value="Peptidase_M14"/>
    <property type="match status" value="1"/>
</dbReference>
<dbReference type="InterPro" id="IPR057247">
    <property type="entry name" value="CARBOXYPEPT_ZN_2"/>
</dbReference>
<gene>
    <name evidence="11" type="ORF">DICVIV_11007</name>
</gene>
<feature type="chain" id="PRO_5002335647" evidence="9">
    <location>
        <begin position="28"/>
        <end position="977"/>
    </location>
</feature>
<evidence type="ECO:0000256" key="6">
    <source>
        <dbReference type="ARBA" id="ARBA00022833"/>
    </source>
</evidence>
<feature type="domain" description="Peptidase M14" evidence="10">
    <location>
        <begin position="87"/>
        <end position="421"/>
    </location>
</feature>
<dbReference type="GO" id="GO:0005615">
    <property type="term" value="C:extracellular space"/>
    <property type="evidence" value="ECO:0007669"/>
    <property type="project" value="TreeGrafter"/>
</dbReference>
<dbReference type="GO" id="GO:0006518">
    <property type="term" value="P:peptide metabolic process"/>
    <property type="evidence" value="ECO:0007669"/>
    <property type="project" value="TreeGrafter"/>
</dbReference>
<dbReference type="PANTHER" id="PTHR11532">
    <property type="entry name" value="PROTEASE M14 CARBOXYPEPTIDASE"/>
    <property type="match status" value="1"/>
</dbReference>
<evidence type="ECO:0000256" key="7">
    <source>
        <dbReference type="ARBA" id="ARBA00023180"/>
    </source>
</evidence>
<dbReference type="InterPro" id="IPR050753">
    <property type="entry name" value="Peptidase_M14_domain"/>
</dbReference>
<evidence type="ECO:0000256" key="3">
    <source>
        <dbReference type="ARBA" id="ARBA00022645"/>
    </source>
</evidence>
<evidence type="ECO:0000256" key="4">
    <source>
        <dbReference type="ARBA" id="ARBA00022723"/>
    </source>
</evidence>
<proteinExistence type="inferred from homology"/>
<keyword evidence="3 11" id="KW-0645">Protease</keyword>
<dbReference type="InterPro" id="IPR008969">
    <property type="entry name" value="CarboxyPept-like_regulatory"/>
</dbReference>
<evidence type="ECO:0000256" key="1">
    <source>
        <dbReference type="ARBA" id="ARBA00001947"/>
    </source>
</evidence>
<comment type="cofactor">
    <cofactor evidence="1">
        <name>Zn(2+)</name>
        <dbReference type="ChEBI" id="CHEBI:29105"/>
    </cofactor>
</comment>
<accession>A0A0D8XGZ9</accession>
<feature type="signal peptide" evidence="9">
    <location>
        <begin position="1"/>
        <end position="27"/>
    </location>
</feature>
<evidence type="ECO:0000256" key="8">
    <source>
        <dbReference type="PROSITE-ProRule" id="PRU01379"/>
    </source>
</evidence>
<dbReference type="PROSITE" id="PS00133">
    <property type="entry name" value="CARBOXYPEPT_ZN_2"/>
    <property type="match status" value="1"/>
</dbReference>
<keyword evidence="12" id="KW-1185">Reference proteome</keyword>
<sequence length="977" mass="110304">MVIGTRLLRMLAKLLYLVFMSCQLTSSYSINWDSDIIATDEETAYAEKDALSLYFGASKSDAKIFPSFEEMKKKIGPFIDVDPSEIANHDYTNMTAWLKAAELNYPNITYLYSIGKSVSGRELWVLVISDNPKEHEVLEPEVKYVGNMHGNEVVGRETLLYLIEVLCVNYGKNEYLTSLVNNQRIHIMPSMNPDGYEHGQPGDRVGYSGRANERNIDLNRNFPAMYPAHREDSGGGNPEPETEAVMKWLKQYPFVISANLHGGSLVANYPYDDSVTGEDRPDGINRASFITLLVQSSDDKLFVLLAYRYARAHPRMWKTGRRCGLSADGDVFLNGITNGANWYIITFNYYKPFYPCISMFIEHKRILRYHLAGGMQDWQYIHTNAFEITVEMGCFKFPTNDMLPKLWIEHQFSLLSYLEMAHKGVYGLITDFNGKPVGNATVSVEQGKDVVTTSMGEYWRILPPGKHQLTFEAVGSETETAVVMVANDVVRHDIKLTACRGQNDDRTAIMRGRGKIRITVTGLSSSAAEIVRNLAYLLCTGEFKLDADINLLLTPLINSSDAVKTIQEFNPSVVLAITEGDVETITFSPQHNQPRFFNKSRVDEFLSKTLGFGLGCGTPLRDSKVALAMDDLKLHVAFELGVSLGCNSSVDVTNKATTVGNVIEAIFCVNERIKQHTEGLIFEMMSKWCESPANEGVEEVLQESTIIFMPETPYSQLACHDYDTIVPFQTLLNDVLKDLPQIDYVVMFGSGGLKIRYINAKANIAERLAKVYQMSHNRMHNGVEDVCSGGILSQRHVLDSFEWGAGIRWQEAPDLLLVQIKCCNEEHALGHLYAENRDSLVSMMNERMKGVRLIADDPSFAIRPPLGNHHHVFMTSHTYGSTFVGLPNGVHHLQVFLSNRPFAEFQVEITNSYPFVEKWITLHHSFFRNNLFAYRQQVTSVLNRRSFFTGNSGVFERIPLYKSDDEDEDDLFDLQKL</sequence>
<comment type="similarity">
    <text evidence="2 8">Belongs to the peptidase M14 family.</text>
</comment>
<dbReference type="Gene3D" id="3.40.630.10">
    <property type="entry name" value="Zn peptidases"/>
    <property type="match status" value="1"/>
</dbReference>
<organism evidence="11 12">
    <name type="scientific">Dictyocaulus viviparus</name>
    <name type="common">Bovine lungworm</name>
    <dbReference type="NCBI Taxonomy" id="29172"/>
    <lineage>
        <taxon>Eukaryota</taxon>
        <taxon>Metazoa</taxon>
        <taxon>Ecdysozoa</taxon>
        <taxon>Nematoda</taxon>
        <taxon>Chromadorea</taxon>
        <taxon>Rhabditida</taxon>
        <taxon>Rhabditina</taxon>
        <taxon>Rhabditomorpha</taxon>
        <taxon>Strongyloidea</taxon>
        <taxon>Metastrongylidae</taxon>
        <taxon>Dictyocaulus</taxon>
    </lineage>
</organism>
<protein>
    <submittedName>
        <fullName evidence="11">Zinc carboxypeptidase</fullName>
    </submittedName>
</protein>
<dbReference type="PROSITE" id="PS00132">
    <property type="entry name" value="CARBOXYPEPT_ZN_1"/>
    <property type="match status" value="1"/>
</dbReference>
<dbReference type="STRING" id="29172.A0A0D8XGZ9"/>
<dbReference type="Proteomes" id="UP000053766">
    <property type="component" value="Unassembled WGS sequence"/>
</dbReference>
<dbReference type="CDD" id="cd03858">
    <property type="entry name" value="M14_CP_N-E_like"/>
    <property type="match status" value="1"/>
</dbReference>
<dbReference type="PANTHER" id="PTHR11532:SF62">
    <property type="entry name" value="CARBOXYPEPTIDASE D"/>
    <property type="match status" value="1"/>
</dbReference>
<dbReference type="PRINTS" id="PR00765">
    <property type="entry name" value="CRBOXYPTASEA"/>
</dbReference>
<dbReference type="InterPro" id="IPR000834">
    <property type="entry name" value="Peptidase_M14"/>
</dbReference>
<dbReference type="PROSITE" id="PS52035">
    <property type="entry name" value="PEPTIDASE_M14"/>
    <property type="match status" value="1"/>
</dbReference>
<keyword evidence="7" id="KW-0325">Glycoprotein</keyword>
<keyword evidence="5" id="KW-0378">Hydrolase</keyword>
<dbReference type="SMART" id="SM00631">
    <property type="entry name" value="Zn_pept"/>
    <property type="match status" value="1"/>
</dbReference>
<dbReference type="EMBL" id="KN716603">
    <property type="protein sequence ID" value="KJH42997.1"/>
    <property type="molecule type" value="Genomic_DNA"/>
</dbReference>
<dbReference type="AlphaFoldDB" id="A0A0D8XGZ9"/>
<feature type="active site" description="Proton donor/acceptor" evidence="8">
    <location>
        <position position="391"/>
    </location>
</feature>
<dbReference type="Gene3D" id="2.60.40.1120">
    <property type="entry name" value="Carboxypeptidase-like, regulatory domain"/>
    <property type="match status" value="1"/>
</dbReference>
<dbReference type="GO" id="GO:0008270">
    <property type="term" value="F:zinc ion binding"/>
    <property type="evidence" value="ECO:0007669"/>
    <property type="project" value="InterPro"/>
</dbReference>
<evidence type="ECO:0000256" key="2">
    <source>
        <dbReference type="ARBA" id="ARBA00005988"/>
    </source>
</evidence>
<evidence type="ECO:0000313" key="12">
    <source>
        <dbReference type="Proteomes" id="UP000053766"/>
    </source>
</evidence>
<dbReference type="CDD" id="cd11308">
    <property type="entry name" value="Peptidase_M14NE-CP-C_like"/>
    <property type="match status" value="1"/>
</dbReference>
<dbReference type="Pfam" id="PF13620">
    <property type="entry name" value="CarboxypepD_reg"/>
    <property type="match status" value="1"/>
</dbReference>
<keyword evidence="6" id="KW-0862">Zinc</keyword>
<dbReference type="SUPFAM" id="SSF53187">
    <property type="entry name" value="Zn-dependent exopeptidases"/>
    <property type="match status" value="1"/>
</dbReference>
<evidence type="ECO:0000313" key="11">
    <source>
        <dbReference type="EMBL" id="KJH42997.1"/>
    </source>
</evidence>
<evidence type="ECO:0000256" key="5">
    <source>
        <dbReference type="ARBA" id="ARBA00022801"/>
    </source>
</evidence>
<dbReference type="GO" id="GO:0016485">
    <property type="term" value="P:protein processing"/>
    <property type="evidence" value="ECO:0007669"/>
    <property type="project" value="TreeGrafter"/>
</dbReference>
<reference evidence="11 12" key="1">
    <citation type="submission" date="2013-11" db="EMBL/GenBank/DDBJ databases">
        <title>Draft genome of the bovine lungworm Dictyocaulus viviparus.</title>
        <authorList>
            <person name="Mitreva M."/>
        </authorList>
    </citation>
    <scope>NUCLEOTIDE SEQUENCE [LARGE SCALE GENOMIC DNA]</scope>
    <source>
        <strain evidence="11 12">HannoverDv2000</strain>
    </source>
</reference>
<dbReference type="InterPro" id="IPR057246">
    <property type="entry name" value="CARBOXYPEPT_ZN_1"/>
</dbReference>
<keyword evidence="4" id="KW-0479">Metal-binding</keyword>
<dbReference type="GO" id="GO:0004181">
    <property type="term" value="F:metallocarboxypeptidase activity"/>
    <property type="evidence" value="ECO:0007669"/>
    <property type="project" value="InterPro"/>
</dbReference>
<dbReference type="MEROPS" id="M14.A29"/>
<keyword evidence="3 11" id="KW-0121">Carboxypeptidase</keyword>
<evidence type="ECO:0000256" key="9">
    <source>
        <dbReference type="SAM" id="SignalP"/>
    </source>
</evidence>
<dbReference type="OrthoDB" id="10249045at2759"/>
<reference evidence="12" key="2">
    <citation type="journal article" date="2016" name="Sci. Rep.">
        <title>Dictyocaulus viviparus genome, variome and transcriptome elucidate lungworm biology and support future intervention.</title>
        <authorList>
            <person name="McNulty S.N."/>
            <person name="Strube C."/>
            <person name="Rosa B.A."/>
            <person name="Martin J.C."/>
            <person name="Tyagi R."/>
            <person name="Choi Y.J."/>
            <person name="Wang Q."/>
            <person name="Hallsworth Pepin K."/>
            <person name="Zhang X."/>
            <person name="Ozersky P."/>
            <person name="Wilson R.K."/>
            <person name="Sternberg P.W."/>
            <person name="Gasser R.B."/>
            <person name="Mitreva M."/>
        </authorList>
    </citation>
    <scope>NUCLEOTIDE SEQUENCE [LARGE SCALE GENOMIC DNA]</scope>
    <source>
        <strain evidence="12">HannoverDv2000</strain>
    </source>
</reference>